<feature type="region of interest" description="Disordered" evidence="1">
    <location>
        <begin position="57"/>
        <end position="128"/>
    </location>
</feature>
<evidence type="ECO:0008006" key="4">
    <source>
        <dbReference type="Google" id="ProtNLM"/>
    </source>
</evidence>
<feature type="compositionally biased region" description="Gly residues" evidence="1">
    <location>
        <begin position="73"/>
        <end position="89"/>
    </location>
</feature>
<protein>
    <recommendedName>
        <fullName evidence="4">Protoporphyrinogen oxidase</fullName>
    </recommendedName>
</protein>
<keyword evidence="3" id="KW-1185">Reference proteome</keyword>
<evidence type="ECO:0000313" key="2">
    <source>
        <dbReference type="EMBL" id="MBF9129474.1"/>
    </source>
</evidence>
<dbReference type="RefSeq" id="WP_196201107.1">
    <property type="nucleotide sequence ID" value="NZ_JADPUN010000120.1"/>
</dbReference>
<comment type="caution">
    <text evidence="2">The sequence shown here is derived from an EMBL/GenBank/DDBJ whole genome shotgun (WGS) entry which is preliminary data.</text>
</comment>
<gene>
    <name evidence="2" type="ORF">I0C86_10905</name>
</gene>
<accession>A0ABS0GU32</accession>
<dbReference type="Proteomes" id="UP000638560">
    <property type="component" value="Unassembled WGS sequence"/>
</dbReference>
<organism evidence="2 3">
    <name type="scientific">Plantactinospora alkalitolerans</name>
    <dbReference type="NCBI Taxonomy" id="2789879"/>
    <lineage>
        <taxon>Bacteria</taxon>
        <taxon>Bacillati</taxon>
        <taxon>Actinomycetota</taxon>
        <taxon>Actinomycetes</taxon>
        <taxon>Micromonosporales</taxon>
        <taxon>Micromonosporaceae</taxon>
        <taxon>Plantactinospora</taxon>
    </lineage>
</organism>
<evidence type="ECO:0000256" key="1">
    <source>
        <dbReference type="SAM" id="MobiDB-lite"/>
    </source>
</evidence>
<name>A0ABS0GU32_9ACTN</name>
<dbReference type="EMBL" id="JADPUN010000120">
    <property type="protein sequence ID" value="MBF9129474.1"/>
    <property type="molecule type" value="Genomic_DNA"/>
</dbReference>
<evidence type="ECO:0000313" key="3">
    <source>
        <dbReference type="Proteomes" id="UP000638560"/>
    </source>
</evidence>
<feature type="compositionally biased region" description="Basic and acidic residues" evidence="1">
    <location>
        <begin position="58"/>
        <end position="71"/>
    </location>
</feature>
<sequence length="128" mass="12883">MRGKLWFVGGLAVGFVLGARAGRERYEELVLKGRQVLDHPTVQEAAGVAQAQANRLYTEGKDRLSHTRLGEKLGTGNGGSAELGSGDGGSYADSGVGSSAKKTPSSGSATTPASRAAASGSGANGTTF</sequence>
<reference evidence="2 3" key="1">
    <citation type="submission" date="2020-11" db="EMBL/GenBank/DDBJ databases">
        <title>A novel isolate from a Black sea contaminated sediment with potential to produce alkanes: Plantactinospora alkalitolerans sp. nov.</title>
        <authorList>
            <person name="Carro L."/>
            <person name="Veyisoglu A."/>
            <person name="Guven K."/>
            <person name="Schumann P."/>
            <person name="Klenk H.-P."/>
            <person name="Sahin N."/>
        </authorList>
    </citation>
    <scope>NUCLEOTIDE SEQUENCE [LARGE SCALE GENOMIC DNA]</scope>
    <source>
        <strain evidence="2 3">S1510</strain>
    </source>
</reference>
<feature type="compositionally biased region" description="Low complexity" evidence="1">
    <location>
        <begin position="90"/>
        <end position="128"/>
    </location>
</feature>
<proteinExistence type="predicted"/>